<evidence type="ECO:0000256" key="1">
    <source>
        <dbReference type="SAM" id="SignalP"/>
    </source>
</evidence>
<dbReference type="RefSeq" id="WP_148091767.1">
    <property type="nucleotide sequence ID" value="NZ_RQYN01000140.1"/>
</dbReference>
<proteinExistence type="predicted"/>
<organism evidence="3 4">
    <name type="scientific">Tannerella forsythia</name>
    <name type="common">Bacteroides forsythus</name>
    <dbReference type="NCBI Taxonomy" id="28112"/>
    <lineage>
        <taxon>Bacteria</taxon>
        <taxon>Pseudomonadati</taxon>
        <taxon>Bacteroidota</taxon>
        <taxon>Bacteroidia</taxon>
        <taxon>Bacteroidales</taxon>
        <taxon>Tannerellaceae</taxon>
        <taxon>Tannerella</taxon>
    </lineage>
</organism>
<name>A0A3P1YFZ4_TANFO</name>
<dbReference type="Pfam" id="PF00041">
    <property type="entry name" value="fn3"/>
    <property type="match status" value="1"/>
</dbReference>
<feature type="signal peptide" evidence="1">
    <location>
        <begin position="1"/>
        <end position="25"/>
    </location>
</feature>
<accession>A0A3P1YFZ4</accession>
<evidence type="ECO:0000313" key="4">
    <source>
        <dbReference type="Proteomes" id="UP000279860"/>
    </source>
</evidence>
<feature type="domain" description="Fibronectin type-III" evidence="2">
    <location>
        <begin position="31"/>
        <end position="127"/>
    </location>
</feature>
<keyword evidence="1" id="KW-0732">Signal</keyword>
<dbReference type="CDD" id="cd00063">
    <property type="entry name" value="FN3"/>
    <property type="match status" value="1"/>
</dbReference>
<dbReference type="InterPro" id="IPR036116">
    <property type="entry name" value="FN3_sf"/>
</dbReference>
<dbReference type="AlphaFoldDB" id="A0A3P1YFZ4"/>
<comment type="caution">
    <text evidence="3">The sequence shown here is derived from an EMBL/GenBank/DDBJ whole genome shotgun (WGS) entry which is preliminary data.</text>
</comment>
<reference evidence="3 4" key="1">
    <citation type="submission" date="2018-11" db="EMBL/GenBank/DDBJ databases">
        <title>Genomes From Bacteria Associated with the Canine Oral Cavity: a Test Case for Automated Genome-Based Taxonomic Assignment.</title>
        <authorList>
            <person name="Coil D.A."/>
            <person name="Jospin G."/>
            <person name="Darling A.E."/>
            <person name="Wallis C."/>
            <person name="Davis I.J."/>
            <person name="Harris S."/>
            <person name="Eisen J.A."/>
            <person name="Holcombe L.J."/>
            <person name="O'Flynn C."/>
        </authorList>
    </citation>
    <scope>NUCLEOTIDE SEQUENCE [LARGE SCALE GENOMIC DNA]</scope>
    <source>
        <strain evidence="3 4">OH1426_COT-023</strain>
    </source>
</reference>
<dbReference type="InterPro" id="IPR003961">
    <property type="entry name" value="FN3_dom"/>
</dbReference>
<feature type="chain" id="PRO_5018197771" description="Fibronectin type-III domain-containing protein" evidence="1">
    <location>
        <begin position="26"/>
        <end position="171"/>
    </location>
</feature>
<dbReference type="Proteomes" id="UP000279860">
    <property type="component" value="Unassembled WGS sequence"/>
</dbReference>
<dbReference type="InterPro" id="IPR013783">
    <property type="entry name" value="Ig-like_fold"/>
</dbReference>
<dbReference type="EMBL" id="RQYN01000140">
    <property type="protein sequence ID" value="RRD69090.1"/>
    <property type="molecule type" value="Genomic_DNA"/>
</dbReference>
<dbReference type="Gene3D" id="2.60.40.10">
    <property type="entry name" value="Immunoglobulins"/>
    <property type="match status" value="1"/>
</dbReference>
<feature type="non-terminal residue" evidence="3">
    <location>
        <position position="171"/>
    </location>
</feature>
<dbReference type="SMART" id="SM00060">
    <property type="entry name" value="FN3"/>
    <property type="match status" value="1"/>
</dbReference>
<evidence type="ECO:0000259" key="2">
    <source>
        <dbReference type="PROSITE" id="PS50853"/>
    </source>
</evidence>
<dbReference type="SUPFAM" id="SSF49265">
    <property type="entry name" value="Fibronectin type III"/>
    <property type="match status" value="1"/>
</dbReference>
<evidence type="ECO:0000313" key="3">
    <source>
        <dbReference type="EMBL" id="RRD69090.1"/>
    </source>
</evidence>
<sequence length="171" mass="19459">MKRIKQLSIWIIALFAMTVTNPAWAAPKPGCGGEITLTSRTMTSLSISWCKASDNNYPEDRLKYRVVWKKKGSSLELNSGSNGLVNVSSYTIYGLEAGTEYEVYIRVWNPNTDMIHYKTKKFKTDPDKVNPTPGSWGDIYPGETTIGVNWTRGSDNVTPQNKLRYRLEWRK</sequence>
<dbReference type="PROSITE" id="PS50853">
    <property type="entry name" value="FN3"/>
    <property type="match status" value="1"/>
</dbReference>
<gene>
    <name evidence="3" type="ORF">EII41_13670</name>
</gene>
<protein>
    <recommendedName>
        <fullName evidence="2">Fibronectin type-III domain-containing protein</fullName>
    </recommendedName>
</protein>